<dbReference type="Proteomes" id="UP000003240">
    <property type="component" value="Unassembled WGS sequence"/>
</dbReference>
<comment type="caution">
    <text evidence="2">The sequence shown here is derived from an EMBL/GenBank/DDBJ whole genome shotgun (WGS) entry which is preliminary data.</text>
</comment>
<evidence type="ECO:0000313" key="2">
    <source>
        <dbReference type="EMBL" id="EGO65475.1"/>
    </source>
</evidence>
<evidence type="ECO:0000259" key="1">
    <source>
        <dbReference type="Pfam" id="PF01966"/>
    </source>
</evidence>
<keyword evidence="3" id="KW-1185">Reference proteome</keyword>
<gene>
    <name evidence="2" type="ORF">ALO_02646</name>
</gene>
<evidence type="ECO:0000313" key="3">
    <source>
        <dbReference type="Proteomes" id="UP000003240"/>
    </source>
</evidence>
<keyword evidence="2" id="KW-0378">Hydrolase</keyword>
<feature type="domain" description="HD" evidence="1">
    <location>
        <begin position="23"/>
        <end position="120"/>
    </location>
</feature>
<protein>
    <submittedName>
        <fullName evidence="2">Metal dependent phosphohydrolase</fullName>
    </submittedName>
</protein>
<dbReference type="eggNOG" id="COG1418">
    <property type="taxonomic scope" value="Bacteria"/>
</dbReference>
<dbReference type="EMBL" id="AFGF01000017">
    <property type="protein sequence ID" value="EGO65475.1"/>
    <property type="molecule type" value="Genomic_DNA"/>
</dbReference>
<dbReference type="AlphaFoldDB" id="F7NER4"/>
<accession>F7NER4</accession>
<dbReference type="InterPro" id="IPR006674">
    <property type="entry name" value="HD_domain"/>
</dbReference>
<organism evidence="2 3">
    <name type="scientific">Acetonema longum DSM 6540</name>
    <dbReference type="NCBI Taxonomy" id="1009370"/>
    <lineage>
        <taxon>Bacteria</taxon>
        <taxon>Bacillati</taxon>
        <taxon>Bacillota</taxon>
        <taxon>Negativicutes</taxon>
        <taxon>Acetonemataceae</taxon>
        <taxon>Acetonema</taxon>
    </lineage>
</organism>
<dbReference type="Gene3D" id="1.10.3210.10">
    <property type="entry name" value="Hypothetical protein af1432"/>
    <property type="match status" value="1"/>
</dbReference>
<reference evidence="2 3" key="1">
    <citation type="journal article" date="2011" name="EMBO J.">
        <title>Structural diversity of bacterial flagellar motors.</title>
        <authorList>
            <person name="Chen S."/>
            <person name="Beeby M."/>
            <person name="Murphy G.E."/>
            <person name="Leadbetter J.R."/>
            <person name="Hendrixson D.R."/>
            <person name="Briegel A."/>
            <person name="Li Z."/>
            <person name="Shi J."/>
            <person name="Tocheva E.I."/>
            <person name="Muller A."/>
            <person name="Dobro M.J."/>
            <person name="Jensen G.J."/>
        </authorList>
    </citation>
    <scope>NUCLEOTIDE SEQUENCE [LARGE SCALE GENOMIC DNA]</scope>
    <source>
        <strain evidence="2 3">DSM 6540</strain>
    </source>
</reference>
<dbReference type="InterPro" id="IPR003607">
    <property type="entry name" value="HD/PDEase_dom"/>
</dbReference>
<dbReference type="GO" id="GO:0016787">
    <property type="term" value="F:hydrolase activity"/>
    <property type="evidence" value="ECO:0007669"/>
    <property type="project" value="UniProtKB-KW"/>
</dbReference>
<name>F7NER4_9FIRM</name>
<dbReference type="CDD" id="cd00077">
    <property type="entry name" value="HDc"/>
    <property type="match status" value="1"/>
</dbReference>
<sequence length="145" mass="16201">MLKKIAEFKDSADRDHSLDWERIHSISCAKIGQILALKRGVDAELAAIACSVHDYGRIITGKQRGHAAAAYAPLKHFLAETGRFTADEIERLAQAAKNHSSKTEIGTPLEEIVKDADVLDCYQYGLPLEREEQRQRLKMILAEIS</sequence>
<dbReference type="Pfam" id="PF01966">
    <property type="entry name" value="HD"/>
    <property type="match status" value="1"/>
</dbReference>
<dbReference type="SUPFAM" id="SSF109604">
    <property type="entry name" value="HD-domain/PDEase-like"/>
    <property type="match status" value="1"/>
</dbReference>
<dbReference type="STRING" id="1009370.ALO_02646"/>
<proteinExistence type="predicted"/>